<dbReference type="Gene3D" id="3.90.830.10">
    <property type="entry name" value="Syntaxin Binding Protein 1, Chain A, domain 2"/>
    <property type="match status" value="1"/>
</dbReference>
<dbReference type="InterPro" id="IPR043127">
    <property type="entry name" value="Sec-1-like_dom3a"/>
</dbReference>
<dbReference type="InterPro" id="IPR027482">
    <property type="entry name" value="Sec1-like_dom2"/>
</dbReference>
<dbReference type="Pfam" id="PF00995">
    <property type="entry name" value="Sec1"/>
    <property type="match status" value="1"/>
</dbReference>
<gene>
    <name evidence="3" type="ORF">CVIRNUC_002227</name>
</gene>
<name>A0AAV1HY74_9CHLO</name>
<dbReference type="Gene3D" id="3.40.50.1910">
    <property type="match status" value="1"/>
</dbReference>
<proteinExistence type="inferred from homology"/>
<evidence type="ECO:0000313" key="4">
    <source>
        <dbReference type="Proteomes" id="UP001314263"/>
    </source>
</evidence>
<dbReference type="PIRSF" id="PIRSF005715">
    <property type="entry name" value="VPS45_Sec1"/>
    <property type="match status" value="1"/>
</dbReference>
<feature type="region of interest" description="Disordered" evidence="2">
    <location>
        <begin position="471"/>
        <end position="490"/>
    </location>
</feature>
<dbReference type="EMBL" id="CAUYUE010000003">
    <property type="protein sequence ID" value="CAK0753523.1"/>
    <property type="molecule type" value="Genomic_DNA"/>
</dbReference>
<reference evidence="3 4" key="1">
    <citation type="submission" date="2023-10" db="EMBL/GenBank/DDBJ databases">
        <authorList>
            <person name="Maclean D."/>
            <person name="Macfadyen A."/>
        </authorList>
    </citation>
    <scope>NUCLEOTIDE SEQUENCE [LARGE SCALE GENOMIC DNA]</scope>
</reference>
<accession>A0AAV1HY74</accession>
<evidence type="ECO:0000256" key="1">
    <source>
        <dbReference type="ARBA" id="ARBA00009884"/>
    </source>
</evidence>
<dbReference type="AlphaFoldDB" id="A0AAV1HY74"/>
<dbReference type="SUPFAM" id="SSF56815">
    <property type="entry name" value="Sec1/munc18-like (SM) proteins"/>
    <property type="match status" value="1"/>
</dbReference>
<comment type="similarity">
    <text evidence="1">Belongs to the STXBP/unc-18/SEC1 family.</text>
</comment>
<comment type="caution">
    <text evidence="3">The sequence shown here is derived from an EMBL/GenBank/DDBJ whole genome shotgun (WGS) entry which is preliminary data.</text>
</comment>
<dbReference type="Gene3D" id="1.25.40.60">
    <property type="match status" value="1"/>
</dbReference>
<organism evidence="3 4">
    <name type="scientific">Coccomyxa viridis</name>
    <dbReference type="NCBI Taxonomy" id="1274662"/>
    <lineage>
        <taxon>Eukaryota</taxon>
        <taxon>Viridiplantae</taxon>
        <taxon>Chlorophyta</taxon>
        <taxon>core chlorophytes</taxon>
        <taxon>Trebouxiophyceae</taxon>
        <taxon>Trebouxiophyceae incertae sedis</taxon>
        <taxon>Coccomyxaceae</taxon>
        <taxon>Coccomyxa</taxon>
    </lineage>
</organism>
<keyword evidence="4" id="KW-1185">Reference proteome</keyword>
<dbReference type="PANTHER" id="PTHR11679">
    <property type="entry name" value="VESICLE PROTEIN SORTING-ASSOCIATED"/>
    <property type="match status" value="1"/>
</dbReference>
<dbReference type="Gene3D" id="3.40.50.2060">
    <property type="match status" value="1"/>
</dbReference>
<evidence type="ECO:0000313" key="3">
    <source>
        <dbReference type="EMBL" id="CAK0753523.1"/>
    </source>
</evidence>
<dbReference type="InterPro" id="IPR001619">
    <property type="entry name" value="Sec1-like"/>
</dbReference>
<dbReference type="GO" id="GO:0016192">
    <property type="term" value="P:vesicle-mediated transport"/>
    <property type="evidence" value="ECO:0007669"/>
    <property type="project" value="InterPro"/>
</dbReference>
<evidence type="ECO:0000256" key="2">
    <source>
        <dbReference type="SAM" id="MobiDB-lite"/>
    </source>
</evidence>
<dbReference type="InterPro" id="IPR036045">
    <property type="entry name" value="Sec1-like_sf"/>
</dbReference>
<dbReference type="InterPro" id="IPR043154">
    <property type="entry name" value="Sec-1-like_dom1"/>
</dbReference>
<protein>
    <submittedName>
        <fullName evidence="3">Uncharacterized protein</fullName>
    </submittedName>
</protein>
<dbReference type="Proteomes" id="UP001314263">
    <property type="component" value="Unassembled WGS sequence"/>
</dbReference>
<sequence length="649" mass="71336">MAGDLKKILKKRLLDEVLGNVKDTEWSVLIMDTTTTPVMSSVCRISEILDYGVSLVENVAVRREPLPKMAGVYFITPSNESVSRLIDDFQGSPLYQSAHVFFSSPAPQTVLAAIRSCPGLTSRLRSLKEVNLEFLVRDRRTFVTGETHALKALFGENSSGSASYKLAVATVCSRLAGVFASLKEFPSIRFRASKPVGDEAGSGLETQALVSQRVALELDERLRHFQQAGQLPSAQTCDLIIVDRGCDAVAPVIHEWTYEAMAYDLLGLRGSTFKYESETAGGKMETKEHILDERDELWVELRYQHIGAVSARLSALTEEFRTKHAAASYKGGAGNGNAMDMRNMRSLVQSLPQCREQLGKLYAHVELASRINRAIDERALEELGTLEQDLVYGDATSKEVITFLSNKDHAGALPADKERLLMCYAATHPEKMDQQKQVQWQKLAKLQPADMATIINLEHLGVPVRKRGKASGLSFGRKRKRAVRKDRDAGEDEKQFKLSRFMPVLQEVLEDLATNALPEHEYPYVSAPTSNGGARTAAPTMPYGAKAGSVRSKQSIGWAKKAANAPSSAAGFDDALPVSKTRRIFVYVIGGITHSETRAAHKLSVKLNRDIIIGGTTLDTPSEFLEHLKELGNAPESSSLEVEQGNGWS</sequence>